<dbReference type="EMBL" id="QUNG01000004">
    <property type="protein sequence ID" value="REG84169.1"/>
    <property type="molecule type" value="Genomic_DNA"/>
</dbReference>
<sequence length="396" mass="43921">MNITAPNTVSLQSQPVRVGFIPLIDCAPFVVAHEKGFFCAQGVQVELSKEASWASIRDKVAFNLLDGAHMLASLPIAASLGIGTVKTSMESSFTVSHNGNAVTVSNALYQNLVKFSNDVQDIRSGAALKRFIASKKPTDPTLRFAIVYPYSSHNYQLRDWLAQAGIDPDKDVQIIVITPAQMMSYLKQNEIDGYCVGEPWNSLAVEQGVGHILVTGYDIWGSTPEKVFGVNSLWAAQNPDVYLAMIRALNRACEWVDDKQNQSELLSLLSQPDYLNCPAEQLIYGFNTLKPKGQFDWPLEAYQRFSGADINRPLPNYALWILAQMSRWQQLAKIPSLNQVVEQVYRQELYYQALGLVCPEGGSWKITKQQEKAFLAAVASGNVRLHPDGVLKGICF</sequence>
<evidence type="ECO:0000256" key="4">
    <source>
        <dbReference type="ARBA" id="ARBA00022519"/>
    </source>
</evidence>
<evidence type="ECO:0000313" key="7">
    <source>
        <dbReference type="Proteomes" id="UP000256542"/>
    </source>
</evidence>
<name>A0A3E0DN43_9GAMM</name>
<dbReference type="PANTHER" id="PTHR30024:SF43">
    <property type="entry name" value="BLL4572 PROTEIN"/>
    <property type="match status" value="1"/>
</dbReference>
<dbReference type="CDD" id="cd13553">
    <property type="entry name" value="PBP2_NrtA_CpmA_like"/>
    <property type="match status" value="1"/>
</dbReference>
<dbReference type="Proteomes" id="UP000256542">
    <property type="component" value="Unassembled WGS sequence"/>
</dbReference>
<proteinExistence type="predicted"/>
<dbReference type="InterPro" id="IPR044527">
    <property type="entry name" value="NrtA/CpmA_ABC-bd_dom"/>
</dbReference>
<comment type="caution">
    <text evidence="6">The sequence shown here is derived from an EMBL/GenBank/DDBJ whole genome shotgun (WGS) entry which is preliminary data.</text>
</comment>
<evidence type="ECO:0000256" key="1">
    <source>
        <dbReference type="ARBA" id="ARBA00004308"/>
    </source>
</evidence>
<organism evidence="6 7">
    <name type="scientific">Marinomonas pollencensis</name>
    <dbReference type="NCBI Taxonomy" id="491954"/>
    <lineage>
        <taxon>Bacteria</taxon>
        <taxon>Pseudomonadati</taxon>
        <taxon>Pseudomonadota</taxon>
        <taxon>Gammaproteobacteria</taxon>
        <taxon>Oceanospirillales</taxon>
        <taxon>Oceanospirillaceae</taxon>
        <taxon>Marinomonas</taxon>
    </lineage>
</organism>
<keyword evidence="7" id="KW-1185">Reference proteome</keyword>
<reference evidence="6 7" key="1">
    <citation type="submission" date="2018-08" db="EMBL/GenBank/DDBJ databases">
        <title>Genomic Encyclopedia of Type Strains, Phase III (KMG-III): the genomes of soil and plant-associated and newly described type strains.</title>
        <authorList>
            <person name="Whitman W."/>
        </authorList>
    </citation>
    <scope>NUCLEOTIDE SEQUENCE [LARGE SCALE GENOMIC DNA]</scope>
    <source>
        <strain evidence="6 7">CECT 7375</strain>
    </source>
</reference>
<evidence type="ECO:0000256" key="2">
    <source>
        <dbReference type="ARBA" id="ARBA00022448"/>
    </source>
</evidence>
<dbReference type="RefSeq" id="WP_115897077.1">
    <property type="nucleotide sequence ID" value="NZ_QUNG01000004.1"/>
</dbReference>
<evidence type="ECO:0000256" key="3">
    <source>
        <dbReference type="ARBA" id="ARBA00022475"/>
    </source>
</evidence>
<dbReference type="Pfam" id="PF13379">
    <property type="entry name" value="NMT1_2"/>
    <property type="match status" value="1"/>
</dbReference>
<protein>
    <submittedName>
        <fullName evidence="6">Nitrate/nitrite transport system substrate-binding protein</fullName>
    </submittedName>
</protein>
<accession>A0A3E0DN43</accession>
<evidence type="ECO:0000313" key="6">
    <source>
        <dbReference type="EMBL" id="REG84169.1"/>
    </source>
</evidence>
<dbReference type="OrthoDB" id="9815454at2"/>
<comment type="subcellular location">
    <subcellularLocation>
        <location evidence="1">Endomembrane system</location>
    </subcellularLocation>
</comment>
<keyword evidence="3" id="KW-1003">Cell membrane</keyword>
<dbReference type="PANTHER" id="PTHR30024">
    <property type="entry name" value="ALIPHATIC SULFONATES-BINDING PROTEIN-RELATED"/>
    <property type="match status" value="1"/>
</dbReference>
<keyword evidence="4" id="KW-0997">Cell inner membrane</keyword>
<dbReference type="SUPFAM" id="SSF53850">
    <property type="entry name" value="Periplasmic binding protein-like II"/>
    <property type="match status" value="1"/>
</dbReference>
<dbReference type="GO" id="GO:0012505">
    <property type="term" value="C:endomembrane system"/>
    <property type="evidence" value="ECO:0007669"/>
    <property type="project" value="UniProtKB-SubCell"/>
</dbReference>
<keyword evidence="2" id="KW-0813">Transport</keyword>
<dbReference type="Gene3D" id="3.40.190.10">
    <property type="entry name" value="Periplasmic binding protein-like II"/>
    <property type="match status" value="2"/>
</dbReference>
<keyword evidence="5" id="KW-0472">Membrane</keyword>
<dbReference type="AlphaFoldDB" id="A0A3E0DN43"/>
<gene>
    <name evidence="6" type="ORF">DFP81_10448</name>
</gene>
<evidence type="ECO:0000256" key="5">
    <source>
        <dbReference type="ARBA" id="ARBA00023136"/>
    </source>
</evidence>